<feature type="region of interest" description="Disordered" evidence="1">
    <location>
        <begin position="227"/>
        <end position="265"/>
    </location>
</feature>
<feature type="compositionally biased region" description="Gly residues" evidence="1">
    <location>
        <begin position="234"/>
        <end position="245"/>
    </location>
</feature>
<comment type="caution">
    <text evidence="2">The sequence shown here is derived from an EMBL/GenBank/DDBJ whole genome shotgun (WGS) entry which is preliminary data.</text>
</comment>
<feature type="compositionally biased region" description="Basic and acidic residues" evidence="1">
    <location>
        <begin position="79"/>
        <end position="91"/>
    </location>
</feature>
<dbReference type="RefSeq" id="WP_311629040.1">
    <property type="nucleotide sequence ID" value="NZ_JAVREN010000004.1"/>
</dbReference>
<evidence type="ECO:0000256" key="1">
    <source>
        <dbReference type="SAM" id="MobiDB-lite"/>
    </source>
</evidence>
<feature type="compositionally biased region" description="Low complexity" evidence="1">
    <location>
        <begin position="12"/>
        <end position="31"/>
    </location>
</feature>
<evidence type="ECO:0000313" key="3">
    <source>
        <dbReference type="Proteomes" id="UP001183388"/>
    </source>
</evidence>
<gene>
    <name evidence="2" type="ORF">RM780_03980</name>
</gene>
<keyword evidence="3" id="KW-1185">Reference proteome</keyword>
<feature type="region of interest" description="Disordered" evidence="1">
    <location>
        <begin position="1"/>
        <end position="91"/>
    </location>
</feature>
<accession>A0ABU2L3I1</accession>
<reference evidence="3" key="1">
    <citation type="submission" date="2023-07" db="EMBL/GenBank/DDBJ databases">
        <title>30 novel species of actinomycetes from the DSMZ collection.</title>
        <authorList>
            <person name="Nouioui I."/>
        </authorList>
    </citation>
    <scope>NUCLEOTIDE SEQUENCE [LARGE SCALE GENOMIC DNA]</scope>
    <source>
        <strain evidence="3">DSM 44917</strain>
    </source>
</reference>
<dbReference type="Proteomes" id="UP001183388">
    <property type="component" value="Unassembled WGS sequence"/>
</dbReference>
<evidence type="ECO:0000313" key="2">
    <source>
        <dbReference type="EMBL" id="MDT0306121.1"/>
    </source>
</evidence>
<dbReference type="EMBL" id="JAVREN010000004">
    <property type="protein sequence ID" value="MDT0306121.1"/>
    <property type="molecule type" value="Genomic_DNA"/>
</dbReference>
<name>A0ABU2L3I1_9ACTN</name>
<sequence length="265" mass="26726">MRDTLHTRRRPLAAARLTGPAPGAPGWAHPYPISPWSPLLYADGGDGGGDGAAPAGDPPQPAADTGQTDGGQGEPKPPAADKAKTDDKDATISRLEAALKAANAEQAKSRTVAKQKAAEEARQALAQEIGKALGLVQGDEAPDPAKLAEAVAQKDATIAEREAAIRTKDVELAVWARADKLAAKAGALLDSRSFLKAVADLDPAAKGFTTALDDAIKAAVKANPAYAATPPAGRAGGDLTGGTGESGARQRPTSLSAAVRGALGT</sequence>
<proteinExistence type="predicted"/>
<protein>
    <submittedName>
        <fullName evidence="2">Uncharacterized protein</fullName>
    </submittedName>
</protein>
<organism evidence="2 3">
    <name type="scientific">Streptomyces boetiae</name>
    <dbReference type="NCBI Taxonomy" id="3075541"/>
    <lineage>
        <taxon>Bacteria</taxon>
        <taxon>Bacillati</taxon>
        <taxon>Actinomycetota</taxon>
        <taxon>Actinomycetes</taxon>
        <taxon>Kitasatosporales</taxon>
        <taxon>Streptomycetaceae</taxon>
        <taxon>Streptomyces</taxon>
    </lineage>
</organism>